<dbReference type="Pfam" id="PF00071">
    <property type="entry name" value="Ras"/>
    <property type="match status" value="1"/>
</dbReference>
<dbReference type="Gene3D" id="3.80.10.10">
    <property type="entry name" value="Ribonuclease Inhibitor"/>
    <property type="match status" value="2"/>
</dbReference>
<dbReference type="OMA" id="FQWIPEI"/>
<evidence type="ECO:0000256" key="4">
    <source>
        <dbReference type="SAM" id="MobiDB-lite"/>
    </source>
</evidence>
<dbReference type="SMART" id="SM00368">
    <property type="entry name" value="LRR_RI"/>
    <property type="match status" value="6"/>
</dbReference>
<sequence length="561" mass="63507">MEFENEKVSIEAAGHLFKKIGLHDPKTIAKALLNGKSHPLIKLESCELGDSGLIPISKAIEQKAVITSLDLSNNNITASGLKSLSEALTHNEHLMYLKLDNNPFGDVGLQYLCSSLRHKNCSLKSLYLSDCQITSKGIGYLVESLSGKISLETIHLNSNKIGNEGAILLSKLFIGKSKLKNMSLFFCGIGDSGASSVLNQLNLLKSQGLDQFSISTVNLKGNKISPAILDKMNLIFHEKKEYEKKIRLKKDAQLLISEEAENLLKQKLITVQEEADKKVQEQIKSIDQENKKTIQEKIKVINEESKKKFDEKIKYINEESKKKLTERIKSIQMREEDLNNKSNEFTEKLKEMEKNKHSKDDKESSSKTKEKEKDKDKEKPHKPKKPANDGEKIIIVIAGDKVKDKDQFIDHCMNAMEDCKIEAENDFEKIFSGCIQVDNRPVGFRFVNTSSDDRYSRLRALQYEQADAAVIAFTTNDRVSFEDIPFQWIPEIQFMGKIPIYITGMSSDKRSQPPKLTDINEKEGREASLKFGATNYFEPVSSDDIKSIASIIYKDIKKKKK</sequence>
<keyword evidence="3" id="KW-0677">Repeat</keyword>
<dbReference type="GO" id="GO:0006913">
    <property type="term" value="P:nucleocytoplasmic transport"/>
    <property type="evidence" value="ECO:0007669"/>
    <property type="project" value="TreeGrafter"/>
</dbReference>
<organism evidence="5 6">
    <name type="scientific">Tieghemostelium lacteum</name>
    <name type="common">Slime mold</name>
    <name type="synonym">Dictyostelium lacteum</name>
    <dbReference type="NCBI Taxonomy" id="361077"/>
    <lineage>
        <taxon>Eukaryota</taxon>
        <taxon>Amoebozoa</taxon>
        <taxon>Evosea</taxon>
        <taxon>Eumycetozoa</taxon>
        <taxon>Dictyostelia</taxon>
        <taxon>Dictyosteliales</taxon>
        <taxon>Raperosteliaceae</taxon>
        <taxon>Tieghemostelium</taxon>
    </lineage>
</organism>
<dbReference type="InterPro" id="IPR032675">
    <property type="entry name" value="LRR_dom_sf"/>
</dbReference>
<dbReference type="PANTHER" id="PTHR24113:SF12">
    <property type="entry name" value="RAN GTPASE-ACTIVATING PROTEIN 1"/>
    <property type="match status" value="1"/>
</dbReference>
<evidence type="ECO:0000313" key="5">
    <source>
        <dbReference type="EMBL" id="KYQ93848.1"/>
    </source>
</evidence>
<dbReference type="GO" id="GO:0003924">
    <property type="term" value="F:GTPase activity"/>
    <property type="evidence" value="ECO:0007669"/>
    <property type="project" value="InterPro"/>
</dbReference>
<keyword evidence="2" id="KW-0433">Leucine-rich repeat</keyword>
<dbReference type="Proteomes" id="UP000076078">
    <property type="component" value="Unassembled WGS sequence"/>
</dbReference>
<feature type="compositionally biased region" description="Basic and acidic residues" evidence="4">
    <location>
        <begin position="350"/>
        <end position="379"/>
    </location>
</feature>
<dbReference type="GO" id="GO:0005525">
    <property type="term" value="F:GTP binding"/>
    <property type="evidence" value="ECO:0007669"/>
    <property type="project" value="InterPro"/>
</dbReference>
<dbReference type="GO" id="GO:0005634">
    <property type="term" value="C:nucleus"/>
    <property type="evidence" value="ECO:0007669"/>
    <property type="project" value="TreeGrafter"/>
</dbReference>
<evidence type="ECO:0000256" key="3">
    <source>
        <dbReference type="ARBA" id="ARBA00022737"/>
    </source>
</evidence>
<dbReference type="GO" id="GO:0005829">
    <property type="term" value="C:cytosol"/>
    <property type="evidence" value="ECO:0007669"/>
    <property type="project" value="TreeGrafter"/>
</dbReference>
<dbReference type="SUPFAM" id="SSF52540">
    <property type="entry name" value="P-loop containing nucleoside triphosphate hydrolases"/>
    <property type="match status" value="1"/>
</dbReference>
<dbReference type="AlphaFoldDB" id="A0A151ZIM3"/>
<dbReference type="GO" id="GO:0031267">
    <property type="term" value="F:small GTPase binding"/>
    <property type="evidence" value="ECO:0007669"/>
    <property type="project" value="TreeGrafter"/>
</dbReference>
<dbReference type="GO" id="GO:0048471">
    <property type="term" value="C:perinuclear region of cytoplasm"/>
    <property type="evidence" value="ECO:0007669"/>
    <property type="project" value="TreeGrafter"/>
</dbReference>
<dbReference type="InParanoid" id="A0A151ZIM3"/>
<feature type="region of interest" description="Disordered" evidence="4">
    <location>
        <begin position="350"/>
        <end position="390"/>
    </location>
</feature>
<dbReference type="SUPFAM" id="SSF52047">
    <property type="entry name" value="RNI-like"/>
    <property type="match status" value="1"/>
</dbReference>
<gene>
    <name evidence="5" type="ORF">DLAC_05249</name>
</gene>
<dbReference type="EMBL" id="LODT01000025">
    <property type="protein sequence ID" value="KYQ93848.1"/>
    <property type="molecule type" value="Genomic_DNA"/>
</dbReference>
<dbReference type="InterPro" id="IPR001611">
    <property type="entry name" value="Leu-rich_rpt"/>
</dbReference>
<dbReference type="Gene3D" id="3.40.50.300">
    <property type="entry name" value="P-loop containing nucleotide triphosphate hydrolases"/>
    <property type="match status" value="1"/>
</dbReference>
<dbReference type="PANTHER" id="PTHR24113">
    <property type="entry name" value="RAN GTPASE-ACTIVATING PROTEIN 1"/>
    <property type="match status" value="1"/>
</dbReference>
<protein>
    <submittedName>
        <fullName evidence="5">Leucine-rich repeat-containing protein (LRR)</fullName>
    </submittedName>
</protein>
<dbReference type="InterPro" id="IPR027038">
    <property type="entry name" value="RanGap"/>
</dbReference>
<dbReference type="InterPro" id="IPR001806">
    <property type="entry name" value="Small_GTPase"/>
</dbReference>
<comment type="caution">
    <text evidence="5">The sequence shown here is derived from an EMBL/GenBank/DDBJ whole genome shotgun (WGS) entry which is preliminary data.</text>
</comment>
<dbReference type="InterPro" id="IPR027417">
    <property type="entry name" value="P-loop_NTPase"/>
</dbReference>
<dbReference type="OrthoDB" id="18325at2759"/>
<evidence type="ECO:0000313" key="6">
    <source>
        <dbReference type="Proteomes" id="UP000076078"/>
    </source>
</evidence>
<evidence type="ECO:0000256" key="1">
    <source>
        <dbReference type="ARBA" id="ARBA00022468"/>
    </source>
</evidence>
<dbReference type="GO" id="GO:0005096">
    <property type="term" value="F:GTPase activator activity"/>
    <property type="evidence" value="ECO:0007669"/>
    <property type="project" value="UniProtKB-KW"/>
</dbReference>
<dbReference type="SMART" id="SM00174">
    <property type="entry name" value="RHO"/>
    <property type="match status" value="1"/>
</dbReference>
<accession>A0A151ZIM3</accession>
<dbReference type="STRING" id="361077.A0A151ZIM3"/>
<dbReference type="Pfam" id="PF13516">
    <property type="entry name" value="LRR_6"/>
    <property type="match status" value="5"/>
</dbReference>
<keyword evidence="6" id="KW-1185">Reference proteome</keyword>
<proteinExistence type="predicted"/>
<keyword evidence="1" id="KW-0343">GTPase activation</keyword>
<reference evidence="5 6" key="1">
    <citation type="submission" date="2015-12" db="EMBL/GenBank/DDBJ databases">
        <title>Dictyostelia acquired genes for synthesis and detection of signals that induce cell-type specialization by lateral gene transfer from prokaryotes.</title>
        <authorList>
            <person name="Gloeckner G."/>
            <person name="Schaap P."/>
        </authorList>
    </citation>
    <scope>NUCLEOTIDE SEQUENCE [LARGE SCALE GENOMIC DNA]</scope>
    <source>
        <strain evidence="5 6">TK</strain>
    </source>
</reference>
<dbReference type="FunCoup" id="A0A151ZIM3">
    <property type="interactions" value="738"/>
</dbReference>
<evidence type="ECO:0000256" key="2">
    <source>
        <dbReference type="ARBA" id="ARBA00022614"/>
    </source>
</evidence>
<name>A0A151ZIM3_TIELA</name>